<feature type="transmembrane region" description="Helical" evidence="7">
    <location>
        <begin position="227"/>
        <end position="253"/>
    </location>
</feature>
<comment type="subcellular location">
    <subcellularLocation>
        <location evidence="1">Membrane</location>
        <topology evidence="1">Multi-pass membrane protein</topology>
    </subcellularLocation>
</comment>
<evidence type="ECO:0000259" key="8">
    <source>
        <dbReference type="Pfam" id="PF08016"/>
    </source>
</evidence>
<proteinExistence type="inferred from homology"/>
<feature type="transmembrane region" description="Helical" evidence="7">
    <location>
        <begin position="335"/>
        <end position="356"/>
    </location>
</feature>
<dbReference type="GO" id="GO:0016020">
    <property type="term" value="C:membrane"/>
    <property type="evidence" value="ECO:0007669"/>
    <property type="project" value="UniProtKB-SubCell"/>
</dbReference>
<sequence>MQHLFGECSPGYGEHTKETGAFEEGWKRVKNTSAMESAAPGWTHVPSGYPSLPIYGVTTHYWGDGFGLHLVKSADEMRSILADLKANRWIDKRTRVIFLEAMLYNGNVDLFTSLTLVFELSETAGVFSRHHVQTFRLHQRPGTIGYIYVLLEIIYVIILLYSLWKEAKKAHAGGLAYLKGAWNIVEIFNFFLAFTAIALYGFKAVYSSRALAAIKEGKDQVHHFRSAVNISLVYGWFLAFLTFVNMMKFLRLLRFNPFLAKLTSVFRGMAGEFSSFSVYLFLCMSAFCFFGYLKFGLIVTEYSSISKSFSTLFQMSLGNFYYYELREAAPILGPIFFFAFICIIFLALMNFAMAIIDSALPEMRNHDMPEEDRYFIQGLWERFTAFFGFWKAPAADDDSLDTLHDSLIDVEIKVEKLWLKRQSLFNLKLVQYLTRNST</sequence>
<dbReference type="GO" id="GO:0005509">
    <property type="term" value="F:calcium ion binding"/>
    <property type="evidence" value="ECO:0007669"/>
    <property type="project" value="InterPro"/>
</dbReference>
<feature type="transmembrane region" description="Helical" evidence="7">
    <location>
        <begin position="184"/>
        <end position="206"/>
    </location>
</feature>
<reference evidence="11" key="2">
    <citation type="submission" date="2025-08" db="UniProtKB">
        <authorList>
            <consortium name="RefSeq"/>
        </authorList>
    </citation>
    <scope>IDENTIFICATION</scope>
    <source>
        <strain evidence="11">S238N-H82</strain>
        <tissue evidence="11">Testes</tissue>
    </source>
</reference>
<dbReference type="RefSeq" id="XP_035686022.1">
    <property type="nucleotide sequence ID" value="XM_035830129.1"/>
</dbReference>
<evidence type="ECO:0000256" key="4">
    <source>
        <dbReference type="ARBA" id="ARBA00022989"/>
    </source>
</evidence>
<evidence type="ECO:0000256" key="3">
    <source>
        <dbReference type="ARBA" id="ARBA00022692"/>
    </source>
</evidence>
<feature type="domain" description="Polycystin" evidence="9">
    <location>
        <begin position="5"/>
        <end position="138"/>
    </location>
</feature>
<gene>
    <name evidence="11" type="primary">LOC118422505</name>
</gene>
<dbReference type="PRINTS" id="PR01433">
    <property type="entry name" value="POLYCYSTIN2"/>
</dbReference>
<keyword evidence="3 7" id="KW-0812">Transmembrane</keyword>
<keyword evidence="6" id="KW-0325">Glycoprotein</keyword>
<keyword evidence="4 7" id="KW-1133">Transmembrane helix</keyword>
<dbReference type="PANTHER" id="PTHR10877:SF194">
    <property type="entry name" value="LOCATION OF VULVA DEFECTIVE 1"/>
    <property type="match status" value="1"/>
</dbReference>
<reference evidence="10" key="1">
    <citation type="journal article" date="2020" name="Nat. Ecol. Evol.">
        <title>Deeply conserved synteny resolves early events in vertebrate evolution.</title>
        <authorList>
            <person name="Simakov O."/>
            <person name="Marletaz F."/>
            <person name="Yue J.X."/>
            <person name="O'Connell B."/>
            <person name="Jenkins J."/>
            <person name="Brandt A."/>
            <person name="Calef R."/>
            <person name="Tung C.H."/>
            <person name="Huang T.K."/>
            <person name="Schmutz J."/>
            <person name="Satoh N."/>
            <person name="Yu J.K."/>
            <person name="Putnam N.H."/>
            <person name="Green R.E."/>
            <person name="Rokhsar D.S."/>
        </authorList>
    </citation>
    <scope>NUCLEOTIDE SEQUENCE [LARGE SCALE GENOMIC DNA]</scope>
    <source>
        <strain evidence="10">S238N-H82</strain>
    </source>
</reference>
<dbReference type="InterPro" id="IPR051223">
    <property type="entry name" value="Polycystin"/>
</dbReference>
<name>A0A9J7LNX7_BRAFL</name>
<evidence type="ECO:0000256" key="6">
    <source>
        <dbReference type="ARBA" id="ARBA00023180"/>
    </source>
</evidence>
<dbReference type="AlphaFoldDB" id="A0A9J7LNX7"/>
<keyword evidence="10" id="KW-1185">Reference proteome</keyword>
<evidence type="ECO:0000256" key="2">
    <source>
        <dbReference type="ARBA" id="ARBA00007200"/>
    </source>
</evidence>
<evidence type="ECO:0000259" key="9">
    <source>
        <dbReference type="Pfam" id="PF20519"/>
    </source>
</evidence>
<evidence type="ECO:0000256" key="7">
    <source>
        <dbReference type="SAM" id="Phobius"/>
    </source>
</evidence>
<dbReference type="Pfam" id="PF20519">
    <property type="entry name" value="Polycystin_dom"/>
    <property type="match status" value="1"/>
</dbReference>
<dbReference type="InterPro" id="IPR046791">
    <property type="entry name" value="Polycystin_dom"/>
</dbReference>
<dbReference type="GeneID" id="118422505"/>
<feature type="domain" description="Polycystin cation channel PKD1/PKD2" evidence="8">
    <location>
        <begin position="148"/>
        <end position="360"/>
    </location>
</feature>
<feature type="transmembrane region" description="Helical" evidence="7">
    <location>
        <begin position="145"/>
        <end position="164"/>
    </location>
</feature>
<keyword evidence="5 7" id="KW-0472">Membrane</keyword>
<dbReference type="Pfam" id="PF08016">
    <property type="entry name" value="PKD_channel"/>
    <property type="match status" value="1"/>
</dbReference>
<accession>A0A9J7LNX7</accession>
<feature type="transmembrane region" description="Helical" evidence="7">
    <location>
        <begin position="273"/>
        <end position="293"/>
    </location>
</feature>
<organism evidence="10 11">
    <name type="scientific">Branchiostoma floridae</name>
    <name type="common">Florida lancelet</name>
    <name type="synonym">Amphioxus</name>
    <dbReference type="NCBI Taxonomy" id="7739"/>
    <lineage>
        <taxon>Eukaryota</taxon>
        <taxon>Metazoa</taxon>
        <taxon>Chordata</taxon>
        <taxon>Cephalochordata</taxon>
        <taxon>Leptocardii</taxon>
        <taxon>Amphioxiformes</taxon>
        <taxon>Branchiostomatidae</taxon>
        <taxon>Branchiostoma</taxon>
    </lineage>
</organism>
<dbReference type="PANTHER" id="PTHR10877">
    <property type="entry name" value="POLYCYSTIN FAMILY MEMBER"/>
    <property type="match status" value="1"/>
</dbReference>
<comment type="similarity">
    <text evidence="2">Belongs to the polycystin family.</text>
</comment>
<protein>
    <submittedName>
        <fullName evidence="11">Polycystic kidney disease 2-like 2 protein isoform X2</fullName>
    </submittedName>
</protein>
<evidence type="ECO:0000313" key="11">
    <source>
        <dbReference type="RefSeq" id="XP_035686022.1"/>
    </source>
</evidence>
<dbReference type="Proteomes" id="UP000001554">
    <property type="component" value="Chromosome 9"/>
</dbReference>
<evidence type="ECO:0000313" key="10">
    <source>
        <dbReference type="Proteomes" id="UP000001554"/>
    </source>
</evidence>
<dbReference type="InterPro" id="IPR003915">
    <property type="entry name" value="PKD_2"/>
</dbReference>
<evidence type="ECO:0000256" key="5">
    <source>
        <dbReference type="ARBA" id="ARBA00023136"/>
    </source>
</evidence>
<evidence type="ECO:0000256" key="1">
    <source>
        <dbReference type="ARBA" id="ARBA00004141"/>
    </source>
</evidence>
<dbReference type="InterPro" id="IPR013122">
    <property type="entry name" value="PKD1_2_channel"/>
</dbReference>